<dbReference type="Pfam" id="PF05593">
    <property type="entry name" value="RHS_repeat"/>
    <property type="match status" value="11"/>
</dbReference>
<evidence type="ECO:0000256" key="1">
    <source>
        <dbReference type="SAM" id="MobiDB-lite"/>
    </source>
</evidence>
<dbReference type="PANTHER" id="PTHR32305:SF15">
    <property type="entry name" value="PROTEIN RHSA-RELATED"/>
    <property type="match status" value="1"/>
</dbReference>
<gene>
    <name evidence="3" type="ORF">FRACA_1700004</name>
</gene>
<dbReference type="NCBIfam" id="TIGR01643">
    <property type="entry name" value="YD_repeat_2x"/>
    <property type="match status" value="12"/>
</dbReference>
<dbReference type="InterPro" id="IPR031325">
    <property type="entry name" value="RHS_repeat"/>
</dbReference>
<feature type="compositionally biased region" description="Basic and acidic residues" evidence="1">
    <location>
        <begin position="1263"/>
        <end position="1280"/>
    </location>
</feature>
<feature type="region of interest" description="Disordered" evidence="1">
    <location>
        <begin position="1258"/>
        <end position="1323"/>
    </location>
</feature>
<name>A0A2I2KN92_9ACTN</name>
<sequence length="1680" mass="179384">MATSSADPEDLGTYVTDATAARTALSTAATAVQAYYNAVVPLFGAQYTLSYPDLWAKLSTHLTDAEEQDRFVGTVKDAFLAADRGSAGTAPGTVTVDDSRIAAGLKAAGIGPLATTSLTLDAPHFLGHPPDSGFADDPVCTANGNFVEEELDLPLPGRAEPASWRRTYNSRAHDCLGAHGRGWSSWADTALDLGAGDERIEWRGPDGARSLLARPTAQAPTRLPLPGAVLQADGAGFRLTRGAAETWWYDAAGQPVRVLVDRSELLLTWSGTRLVRLSHPRSGRFLELVWDDARALITTVRASDGRQVHYTYDEYAQLVAVDGGPQVARRYRHAAEEGTGPLAEVVDADGVVLARNTYDEAGRVLTQVTPEGRLVEFSYREGHRTLVTDAAGGAINEYRHDSAGRVICLVDDADRLFHRVFDDAGRLRGIEERSGARWTMDYDDEGNLVHRAGPCGITERWTWDTLGRLTSYTDPRGHLTRWIYAGEAHTPVEIVDAAGALTRITVNDDDLPTCVVDPDGVTTRFRWDDDGQLIDRRIAGGGRTRLRYDAAGRLTAIIGPAGQTREWECDDAGRVVREHGPDGAGSEFHYTSAGRPDGYVDPAGGRWGSVYGPHGRVEQVTDPLGSTLGFEYDLFGNTALIVAPDGQKFHFDHDGLGRLVALSDPAGATFRRGYDPDGRPTVETDAEGHEWRVEYDEAGRVVRRTSPDGRVWQCAYDPAGAVIAETDPAGAVTRYEHDPRGRVVAVTDPLGGRRTLEWTPGGRLAAVTTPLGRRETYGYDRAGRWVLTTSPSGARTLYRRDAAGRLIALVTPAGRETTWEYDAHGRVIAVTRPGEGRTTIDHNPLGLPVTVTDGTGASRHYTYDARGALTSATDPLGAVTRYEHNARGQLTAWTDPLGGRHELRHDEVGRQIATTDSLGRTTTVTRASDGAIRSWRGADGLGRRWWWDAAGRLVGEGLLDDAEPRVRFEHDTAGRLVRATAPAGATGPDRTVSLDYDAAGRLLARTTAAGRLEWEYDADDQCIRLGQPGAPPVRHAYDDDGYLRSVEHPALGVRRIDRDADGRITVPGRTVERDAAGRVTRVVDGGREMRFGYDAAGQLITAEGPWGTQTLTWDLGGRLVAEDRGDPAGVIRSSYDAAGQLVERRLGTAGAAGVTRYRHDAGGRRVAEDGPSGVTRYGWNDLGRLAEVSHTPPGADSSASSASQERTTRLVTDALGELLHIGNAPVRWDPVTWPGQVQGVGGTTYVRAESAIGVISSVPPGARAERPRDGGGTGRWHDTDWQGSLSSHDPWGQPFPTGDAVQAARGSAGPRGTSGTFGASGVSGPPEALVGLGYRGELAVDGLLWQRARVLDPQTRSFLSPDPLEHVPGMPGAANPFHEAWNNPIDMLDPTGMRPLSDGAYEDYRAQSHRNMFGKAWHNIQKDPWGSLGAAAVIGVGVGLMFVPGGQAVGAGILIGAGTSAGLGLVTGNFDPRAVALSGIAGAVGGSAGAATGRLVTGEGYLVAAGSGAISGAAGDAAAQQITHPGHLDLGELAFGTATGGLGGAGSRMLFRPTLKPADVRFSQGSVGKRVPQYVASMRENGWAGDRIDVVRMPDGGLTSVDNRRVLAAKMTDTRIQANIHRYNDPIPSDAAGRFQNAKKIAPETWGEAVENRLRGQKAGYRRAYPMGSSITGWNGGWDE</sequence>
<dbReference type="OrthoDB" id="3881096at2"/>
<proteinExistence type="predicted"/>
<evidence type="ECO:0000313" key="3">
    <source>
        <dbReference type="EMBL" id="SNQ47112.1"/>
    </source>
</evidence>
<dbReference type="RefSeq" id="WP_101831016.1">
    <property type="nucleotide sequence ID" value="NZ_FZMO01000080.1"/>
</dbReference>
<protein>
    <submittedName>
        <fullName evidence="3">RHS repeat-associated core domain</fullName>
    </submittedName>
</protein>
<dbReference type="Pfam" id="PF20148">
    <property type="entry name" value="DUF6531"/>
    <property type="match status" value="1"/>
</dbReference>
<dbReference type="PANTHER" id="PTHR32305">
    <property type="match status" value="1"/>
</dbReference>
<feature type="domain" description="DUF6531" evidence="2">
    <location>
        <begin position="137"/>
        <end position="209"/>
    </location>
</feature>
<accession>A0A2I2KN92</accession>
<dbReference type="InterPro" id="IPR045351">
    <property type="entry name" value="DUF6531"/>
</dbReference>
<organism evidence="3 4">
    <name type="scientific">Frankia canadensis</name>
    <dbReference type="NCBI Taxonomy" id="1836972"/>
    <lineage>
        <taxon>Bacteria</taxon>
        <taxon>Bacillati</taxon>
        <taxon>Actinomycetota</taxon>
        <taxon>Actinomycetes</taxon>
        <taxon>Frankiales</taxon>
        <taxon>Frankiaceae</taxon>
        <taxon>Frankia</taxon>
    </lineage>
</organism>
<evidence type="ECO:0000313" key="4">
    <source>
        <dbReference type="Proteomes" id="UP000234331"/>
    </source>
</evidence>
<dbReference type="SUPFAM" id="SSF69304">
    <property type="entry name" value="Tricorn protease N-terminal domain"/>
    <property type="match status" value="1"/>
</dbReference>
<evidence type="ECO:0000259" key="2">
    <source>
        <dbReference type="Pfam" id="PF20148"/>
    </source>
</evidence>
<dbReference type="Gene3D" id="2.180.10.10">
    <property type="entry name" value="RHS repeat-associated core"/>
    <property type="match status" value="5"/>
</dbReference>
<dbReference type="EMBL" id="FZMO01000080">
    <property type="protein sequence ID" value="SNQ47112.1"/>
    <property type="molecule type" value="Genomic_DNA"/>
</dbReference>
<reference evidence="3 4" key="1">
    <citation type="submission" date="2017-06" db="EMBL/GenBank/DDBJ databases">
        <authorList>
            <person name="Kim H.J."/>
            <person name="Triplett B.A."/>
        </authorList>
    </citation>
    <scope>NUCLEOTIDE SEQUENCE [LARGE SCALE GENOMIC DNA]</scope>
    <source>
        <strain evidence="3">FRACA_ARgP5</strain>
    </source>
</reference>
<dbReference type="InterPro" id="IPR006530">
    <property type="entry name" value="YD"/>
</dbReference>
<dbReference type="InterPro" id="IPR050708">
    <property type="entry name" value="T6SS_VgrG/RHS"/>
</dbReference>
<dbReference type="Proteomes" id="UP000234331">
    <property type="component" value="Unassembled WGS sequence"/>
</dbReference>
<keyword evidence="4" id="KW-1185">Reference proteome</keyword>